<evidence type="ECO:0000259" key="9">
    <source>
        <dbReference type="PROSITE" id="PS50157"/>
    </source>
</evidence>
<dbReference type="Proteomes" id="UP000075886">
    <property type="component" value="Unassembled WGS sequence"/>
</dbReference>
<keyword evidence="6" id="KW-0539">Nucleus</keyword>
<keyword evidence="2" id="KW-0479">Metal-binding</keyword>
<dbReference type="EMBL" id="AXCN02000940">
    <property type="status" value="NOT_ANNOTATED_CDS"/>
    <property type="molecule type" value="Genomic_DNA"/>
</dbReference>
<evidence type="ECO:0000313" key="11">
    <source>
        <dbReference type="Proteomes" id="UP000075886"/>
    </source>
</evidence>
<dbReference type="FunFam" id="3.30.160.60:FF:000145">
    <property type="entry name" value="Zinc finger protein 574"/>
    <property type="match status" value="1"/>
</dbReference>
<accession>A0A182Q446</accession>
<keyword evidence="3" id="KW-0677">Repeat</keyword>
<evidence type="ECO:0000256" key="7">
    <source>
        <dbReference type="PROSITE-ProRule" id="PRU00042"/>
    </source>
</evidence>
<evidence type="ECO:0000256" key="5">
    <source>
        <dbReference type="ARBA" id="ARBA00022833"/>
    </source>
</evidence>
<feature type="domain" description="C2H2-type" evidence="9">
    <location>
        <begin position="356"/>
        <end position="383"/>
    </location>
</feature>
<dbReference type="AlphaFoldDB" id="A0A182Q446"/>
<dbReference type="InterPro" id="IPR013087">
    <property type="entry name" value="Znf_C2H2_type"/>
</dbReference>
<evidence type="ECO:0000256" key="2">
    <source>
        <dbReference type="ARBA" id="ARBA00022723"/>
    </source>
</evidence>
<dbReference type="FunFam" id="3.30.160.60:FF:000065">
    <property type="entry name" value="B-cell CLL/lymphoma 6, member B"/>
    <property type="match status" value="1"/>
</dbReference>
<dbReference type="GO" id="GO:0005634">
    <property type="term" value="C:nucleus"/>
    <property type="evidence" value="ECO:0007669"/>
    <property type="project" value="UniProtKB-SubCell"/>
</dbReference>
<feature type="domain" description="C2H2-type" evidence="9">
    <location>
        <begin position="384"/>
        <end position="412"/>
    </location>
</feature>
<protein>
    <recommendedName>
        <fullName evidence="9">C2H2-type domain-containing protein</fullName>
    </recommendedName>
</protein>
<dbReference type="SMART" id="SM00355">
    <property type="entry name" value="ZnF_C2H2"/>
    <property type="match status" value="10"/>
</dbReference>
<dbReference type="GO" id="GO:0003700">
    <property type="term" value="F:DNA-binding transcription factor activity"/>
    <property type="evidence" value="ECO:0007669"/>
    <property type="project" value="InterPro"/>
</dbReference>
<dbReference type="VEuPathDB" id="VectorBase:AFAF002693"/>
<evidence type="ECO:0000256" key="3">
    <source>
        <dbReference type="ARBA" id="ARBA00022737"/>
    </source>
</evidence>
<dbReference type="InterPro" id="IPR039970">
    <property type="entry name" value="TF_Grauzone"/>
</dbReference>
<dbReference type="Pfam" id="PF13894">
    <property type="entry name" value="zf-C2H2_4"/>
    <property type="match status" value="1"/>
</dbReference>
<evidence type="ECO:0000313" key="10">
    <source>
        <dbReference type="EnsemblMetazoa" id="AFAF002693-PA"/>
    </source>
</evidence>
<evidence type="ECO:0000256" key="4">
    <source>
        <dbReference type="ARBA" id="ARBA00022771"/>
    </source>
</evidence>
<reference evidence="11" key="1">
    <citation type="submission" date="2014-01" db="EMBL/GenBank/DDBJ databases">
        <title>The Genome Sequence of Anopheles farauti FAR1 (V2).</title>
        <authorList>
            <consortium name="The Broad Institute Genomics Platform"/>
            <person name="Neafsey D.E."/>
            <person name="Besansky N."/>
            <person name="Howell P."/>
            <person name="Walton C."/>
            <person name="Young S.K."/>
            <person name="Zeng Q."/>
            <person name="Gargeya S."/>
            <person name="Fitzgerald M."/>
            <person name="Haas B."/>
            <person name="Abouelleil A."/>
            <person name="Allen A.W."/>
            <person name="Alvarado L."/>
            <person name="Arachchi H.M."/>
            <person name="Berlin A.M."/>
            <person name="Chapman S.B."/>
            <person name="Gainer-Dewar J."/>
            <person name="Goldberg J."/>
            <person name="Griggs A."/>
            <person name="Gujja S."/>
            <person name="Hansen M."/>
            <person name="Howarth C."/>
            <person name="Imamovic A."/>
            <person name="Ireland A."/>
            <person name="Larimer J."/>
            <person name="McCowan C."/>
            <person name="Murphy C."/>
            <person name="Pearson M."/>
            <person name="Poon T.W."/>
            <person name="Priest M."/>
            <person name="Roberts A."/>
            <person name="Saif S."/>
            <person name="Shea T."/>
            <person name="Sisk P."/>
            <person name="Sykes S."/>
            <person name="Wortman J."/>
            <person name="Nusbaum C."/>
            <person name="Birren B."/>
        </authorList>
    </citation>
    <scope>NUCLEOTIDE SEQUENCE [LARGE SCALE GENOMIC DNA]</scope>
    <source>
        <strain evidence="11">FAR1</strain>
    </source>
</reference>
<sequence length="425" mass="50142">MYDIEYLESEMFEETETLIETEILEDTEMQEESGTLEEVETIEETETLEETENSEAEKDIDEELEKDSQEEEAGLTASEQDLEQSQSDADTNVNNKSSGNIRRKSTRATIEKNSALRREKDDTIKEFYTLECEICSASQESFVDLMGHYQTEHNTRGYIRCCDKQFFQRYSVLTHIAIHQGTIRCEICHKSYRNRHTLRLHKAQMHSTDADKPFKCDMCSMSYVREGMLRSHQRTHVQAECPICKKTLSNKAAVKVHLARMHHDATNQICATCGKMFRTKPAMERHIKEHLGLDPIDRKQCPFCQKWFNGKYNLNNHVRFLHYEKGVYRCDVCGHESPNSRALRHHKQTVHVQEKYECEHCGKRFKRKLYLREHLASHTNTTLYTCEFCGMKFNSHANHFTHRKNKHPEEWEKRKSQWLLKNLMK</sequence>
<feature type="compositionally biased region" description="Acidic residues" evidence="8">
    <location>
        <begin position="22"/>
        <end position="73"/>
    </location>
</feature>
<dbReference type="PANTHER" id="PTHR23225">
    <property type="entry name" value="ZINC FINGER PROTEIN"/>
    <property type="match status" value="1"/>
</dbReference>
<dbReference type="Pfam" id="PF00096">
    <property type="entry name" value="zf-C2H2"/>
    <property type="match status" value="3"/>
</dbReference>
<dbReference type="PROSITE" id="PS50157">
    <property type="entry name" value="ZINC_FINGER_C2H2_2"/>
    <property type="match status" value="7"/>
</dbReference>
<feature type="domain" description="C2H2-type" evidence="9">
    <location>
        <begin position="299"/>
        <end position="322"/>
    </location>
</feature>
<evidence type="ECO:0000256" key="6">
    <source>
        <dbReference type="ARBA" id="ARBA00023242"/>
    </source>
</evidence>
<feature type="compositionally biased region" description="Polar residues" evidence="8">
    <location>
        <begin position="77"/>
        <end position="100"/>
    </location>
</feature>
<feature type="domain" description="C2H2-type" evidence="9">
    <location>
        <begin position="328"/>
        <end position="356"/>
    </location>
</feature>
<dbReference type="Gene3D" id="3.30.160.60">
    <property type="entry name" value="Classic Zinc Finger"/>
    <property type="match status" value="5"/>
</dbReference>
<keyword evidence="5" id="KW-0862">Zinc</keyword>
<feature type="domain" description="C2H2-type" evidence="9">
    <location>
        <begin position="183"/>
        <end position="211"/>
    </location>
</feature>
<organism evidence="10 11">
    <name type="scientific">Anopheles farauti</name>
    <dbReference type="NCBI Taxonomy" id="69004"/>
    <lineage>
        <taxon>Eukaryota</taxon>
        <taxon>Metazoa</taxon>
        <taxon>Ecdysozoa</taxon>
        <taxon>Arthropoda</taxon>
        <taxon>Hexapoda</taxon>
        <taxon>Insecta</taxon>
        <taxon>Pterygota</taxon>
        <taxon>Neoptera</taxon>
        <taxon>Endopterygota</taxon>
        <taxon>Diptera</taxon>
        <taxon>Nematocera</taxon>
        <taxon>Culicoidea</taxon>
        <taxon>Culicidae</taxon>
        <taxon>Anophelinae</taxon>
        <taxon>Anopheles</taxon>
    </lineage>
</organism>
<keyword evidence="4 7" id="KW-0863">Zinc-finger</keyword>
<dbReference type="EnsemblMetazoa" id="AFAF002693-RA">
    <property type="protein sequence ID" value="AFAF002693-PA"/>
    <property type="gene ID" value="AFAF002693"/>
</dbReference>
<name>A0A182Q446_9DIPT</name>
<reference evidence="10" key="2">
    <citation type="submission" date="2020-05" db="UniProtKB">
        <authorList>
            <consortium name="EnsemblMetazoa"/>
        </authorList>
    </citation>
    <scope>IDENTIFICATION</scope>
    <source>
        <strain evidence="10">FAR1</strain>
    </source>
</reference>
<evidence type="ECO:0000256" key="8">
    <source>
        <dbReference type="SAM" id="MobiDB-lite"/>
    </source>
</evidence>
<evidence type="ECO:0000256" key="1">
    <source>
        <dbReference type="ARBA" id="ARBA00004123"/>
    </source>
</evidence>
<proteinExistence type="predicted"/>
<keyword evidence="11" id="KW-1185">Reference proteome</keyword>
<feature type="region of interest" description="Disordered" evidence="8">
    <location>
        <begin position="22"/>
        <end position="114"/>
    </location>
</feature>
<dbReference type="SUPFAM" id="SSF57667">
    <property type="entry name" value="beta-beta-alpha zinc fingers"/>
    <property type="match status" value="4"/>
</dbReference>
<feature type="domain" description="C2H2-type" evidence="9">
    <location>
        <begin position="268"/>
        <end position="295"/>
    </location>
</feature>
<comment type="subcellular location">
    <subcellularLocation>
        <location evidence="1">Nucleus</location>
    </subcellularLocation>
</comment>
<dbReference type="InterPro" id="IPR036236">
    <property type="entry name" value="Znf_C2H2_sf"/>
</dbReference>
<dbReference type="STRING" id="69004.A0A182Q446"/>
<dbReference type="PANTHER" id="PTHR23225:SF2">
    <property type="entry name" value="AT09679P-RELATED"/>
    <property type="match status" value="1"/>
</dbReference>
<dbReference type="GO" id="GO:0008270">
    <property type="term" value="F:zinc ion binding"/>
    <property type="evidence" value="ECO:0007669"/>
    <property type="project" value="UniProtKB-KW"/>
</dbReference>
<dbReference type="PROSITE" id="PS00028">
    <property type="entry name" value="ZINC_FINGER_C2H2_1"/>
    <property type="match status" value="6"/>
</dbReference>
<feature type="domain" description="C2H2-type" evidence="9">
    <location>
        <begin position="214"/>
        <end position="236"/>
    </location>
</feature>